<organism evidence="2 3">
    <name type="scientific">Daphnia magna</name>
    <dbReference type="NCBI Taxonomy" id="35525"/>
    <lineage>
        <taxon>Eukaryota</taxon>
        <taxon>Metazoa</taxon>
        <taxon>Ecdysozoa</taxon>
        <taxon>Arthropoda</taxon>
        <taxon>Crustacea</taxon>
        <taxon>Branchiopoda</taxon>
        <taxon>Diplostraca</taxon>
        <taxon>Cladocera</taxon>
        <taxon>Anomopoda</taxon>
        <taxon>Daphniidae</taxon>
        <taxon>Daphnia</taxon>
    </lineage>
</organism>
<evidence type="ECO:0000259" key="1">
    <source>
        <dbReference type="Pfam" id="PF14529"/>
    </source>
</evidence>
<dbReference type="Pfam" id="PF14529">
    <property type="entry name" value="Exo_endo_phos_2"/>
    <property type="match status" value="1"/>
</dbReference>
<dbReference type="InterPro" id="IPR036691">
    <property type="entry name" value="Endo/exonu/phosph_ase_sf"/>
</dbReference>
<proteinExistence type="predicted"/>
<feature type="non-terminal residue" evidence="2">
    <location>
        <position position="157"/>
    </location>
</feature>
<reference evidence="2 3" key="1">
    <citation type="submission" date="2016-03" db="EMBL/GenBank/DDBJ databases">
        <title>EvidentialGene: Evidence-directed Construction of Genes on Genomes.</title>
        <authorList>
            <person name="Gilbert D.G."/>
            <person name="Choi J.-H."/>
            <person name="Mockaitis K."/>
            <person name="Colbourne J."/>
            <person name="Pfrender M."/>
        </authorList>
    </citation>
    <scope>NUCLEOTIDE SEQUENCE [LARGE SCALE GENOMIC DNA]</scope>
    <source>
        <strain evidence="2 3">Xinb3</strain>
        <tissue evidence="2">Complete organism</tissue>
    </source>
</reference>
<gene>
    <name evidence="2" type="ORF">APZ42_013009</name>
</gene>
<dbReference type="Gene3D" id="3.60.10.10">
    <property type="entry name" value="Endonuclease/exonuclease/phosphatase"/>
    <property type="match status" value="1"/>
</dbReference>
<dbReference type="AlphaFoldDB" id="A0A162R9K1"/>
<dbReference type="OrthoDB" id="6780406at2759"/>
<dbReference type="Proteomes" id="UP000076858">
    <property type="component" value="Unassembled WGS sequence"/>
</dbReference>
<dbReference type="GO" id="GO:0003824">
    <property type="term" value="F:catalytic activity"/>
    <property type="evidence" value="ECO:0007669"/>
    <property type="project" value="InterPro"/>
</dbReference>
<dbReference type="InterPro" id="IPR005135">
    <property type="entry name" value="Endo/exonuclease/phosphatase"/>
</dbReference>
<feature type="domain" description="Endonuclease/exonuclease/phosphatase" evidence="1">
    <location>
        <begin position="6"/>
        <end position="89"/>
    </location>
</feature>
<sequence length="157" mass="17672">MSNLERSIMGMDSNAKNKLWNSKSTDKRGECLESFINQNKLNIANVPVSKLEYIPQKTAMVDVTLGGDDISILNWHFPIEDSHSDHPIILFQVAVAQPKRSTVNKIVPKLKNIDKMKFLAKLESKVQKIEDRLPLNISKSNLDSIIEELTNDIANSA</sequence>
<name>A0A162R9K1_9CRUS</name>
<dbReference type="EMBL" id="LRGB01000216">
    <property type="protein sequence ID" value="KZS20331.1"/>
    <property type="molecule type" value="Genomic_DNA"/>
</dbReference>
<protein>
    <recommendedName>
        <fullName evidence="1">Endonuclease/exonuclease/phosphatase domain-containing protein</fullName>
    </recommendedName>
</protein>
<dbReference type="PANTHER" id="PTHR33273">
    <property type="entry name" value="DOMAIN-CONTAINING PROTEIN, PUTATIVE-RELATED"/>
    <property type="match status" value="1"/>
</dbReference>
<evidence type="ECO:0000313" key="2">
    <source>
        <dbReference type="EMBL" id="KZS20331.1"/>
    </source>
</evidence>
<accession>A0A162R9K1</accession>
<evidence type="ECO:0000313" key="3">
    <source>
        <dbReference type="Proteomes" id="UP000076858"/>
    </source>
</evidence>
<keyword evidence="3" id="KW-1185">Reference proteome</keyword>
<dbReference type="SUPFAM" id="SSF56219">
    <property type="entry name" value="DNase I-like"/>
    <property type="match status" value="1"/>
</dbReference>
<comment type="caution">
    <text evidence="2">The sequence shown here is derived from an EMBL/GenBank/DDBJ whole genome shotgun (WGS) entry which is preliminary data.</text>
</comment>
<dbReference type="PANTHER" id="PTHR33273:SF2">
    <property type="entry name" value="ENDONUCLEASE_EXONUCLEASE_PHOSPHATASE DOMAIN-CONTAINING PROTEIN"/>
    <property type="match status" value="1"/>
</dbReference>